<evidence type="ECO:0000313" key="3">
    <source>
        <dbReference type="Proteomes" id="UP000797356"/>
    </source>
</evidence>
<gene>
    <name evidence="2" type="ORF">COCNU_03G007930</name>
</gene>
<dbReference type="PANTHER" id="PTHR31374">
    <property type="entry name" value="AUXIN-INDUCED PROTEIN-LIKE-RELATED"/>
    <property type="match status" value="1"/>
</dbReference>
<dbReference type="PANTHER" id="PTHR31374:SF228">
    <property type="entry name" value="SAUR FAMILY PROTEIN"/>
    <property type="match status" value="1"/>
</dbReference>
<keyword evidence="3" id="KW-1185">Reference proteome</keyword>
<proteinExistence type="inferred from homology"/>
<dbReference type="Pfam" id="PF02519">
    <property type="entry name" value="Auxin_inducible"/>
    <property type="match status" value="1"/>
</dbReference>
<dbReference type="EMBL" id="CM017874">
    <property type="protein sequence ID" value="KAG1334674.1"/>
    <property type="molecule type" value="Genomic_DNA"/>
</dbReference>
<evidence type="ECO:0000313" key="2">
    <source>
        <dbReference type="EMBL" id="KAG1334674.1"/>
    </source>
</evidence>
<dbReference type="InterPro" id="IPR003676">
    <property type="entry name" value="SAUR_fam"/>
</dbReference>
<reference evidence="2" key="1">
    <citation type="journal article" date="2017" name="Gigascience">
        <title>The genome draft of coconut (Cocos nucifera).</title>
        <authorList>
            <person name="Xiao Y."/>
            <person name="Xu P."/>
            <person name="Fan H."/>
            <person name="Baudouin L."/>
            <person name="Xia W."/>
            <person name="Bocs S."/>
            <person name="Xu J."/>
            <person name="Li Q."/>
            <person name="Guo A."/>
            <person name="Zhou L."/>
            <person name="Li J."/>
            <person name="Wu Y."/>
            <person name="Ma Z."/>
            <person name="Armero A."/>
            <person name="Issali A.E."/>
            <person name="Liu N."/>
            <person name="Peng M."/>
            <person name="Yang Y."/>
        </authorList>
    </citation>
    <scope>NUCLEOTIDE SEQUENCE</scope>
    <source>
        <tissue evidence="2">Spear leaf of Hainan Tall coconut</tissue>
    </source>
</reference>
<name>A0A8K0I399_COCNU</name>
<comment type="caution">
    <text evidence="2">The sequence shown here is derived from an EMBL/GenBank/DDBJ whole genome shotgun (WGS) entry which is preliminary data.</text>
</comment>
<dbReference type="OrthoDB" id="1887717at2759"/>
<evidence type="ECO:0000256" key="1">
    <source>
        <dbReference type="ARBA" id="ARBA00006974"/>
    </source>
</evidence>
<dbReference type="AlphaFoldDB" id="A0A8K0I399"/>
<reference evidence="2" key="2">
    <citation type="submission" date="2019-07" db="EMBL/GenBank/DDBJ databases">
        <authorList>
            <person name="Yang Y."/>
            <person name="Bocs S."/>
            <person name="Baudouin L."/>
        </authorList>
    </citation>
    <scope>NUCLEOTIDE SEQUENCE</scope>
    <source>
        <tissue evidence="2">Spear leaf of Hainan Tall coconut</tissue>
    </source>
</reference>
<sequence length="113" mass="13100">MTENERKKVKKGWLAVRVGLEDEGDGGFRKFTIPISHLHHPLFANLLNRAREVYGYQSTGPLRLPCSIDDFLHIRWLIERESLHFQHHSSPVFLSPCYLPSVSCSYSHLSLFH</sequence>
<accession>A0A8K0I399</accession>
<dbReference type="GO" id="GO:0009733">
    <property type="term" value="P:response to auxin"/>
    <property type="evidence" value="ECO:0007669"/>
    <property type="project" value="InterPro"/>
</dbReference>
<organism evidence="2 3">
    <name type="scientific">Cocos nucifera</name>
    <name type="common">Coconut palm</name>
    <dbReference type="NCBI Taxonomy" id="13894"/>
    <lineage>
        <taxon>Eukaryota</taxon>
        <taxon>Viridiplantae</taxon>
        <taxon>Streptophyta</taxon>
        <taxon>Embryophyta</taxon>
        <taxon>Tracheophyta</taxon>
        <taxon>Spermatophyta</taxon>
        <taxon>Magnoliopsida</taxon>
        <taxon>Liliopsida</taxon>
        <taxon>Arecaceae</taxon>
        <taxon>Arecoideae</taxon>
        <taxon>Cocoseae</taxon>
        <taxon>Attaleinae</taxon>
        <taxon>Cocos</taxon>
    </lineage>
</organism>
<comment type="similarity">
    <text evidence="1">Belongs to the ARG7 family.</text>
</comment>
<protein>
    <submittedName>
        <fullName evidence="2">Putative Auxin-induced protein 6B</fullName>
    </submittedName>
</protein>
<dbReference type="Proteomes" id="UP000797356">
    <property type="component" value="Chromosome 3"/>
</dbReference>